<protein>
    <submittedName>
        <fullName evidence="9">Oligoendopeptidase, pepF/M3 family</fullName>
    </submittedName>
</protein>
<feature type="domain" description="Peptidase M3A/M3B catalytic" evidence="7">
    <location>
        <begin position="205"/>
        <end position="576"/>
    </location>
</feature>
<dbReference type="HOGENOM" id="CLU_021290_3_1_0"/>
<dbReference type="InterPro" id="IPR013647">
    <property type="entry name" value="OligopepF_N_dom"/>
</dbReference>
<keyword evidence="4 6" id="KW-0862">Zinc</keyword>
<evidence type="ECO:0000256" key="4">
    <source>
        <dbReference type="ARBA" id="ARBA00022833"/>
    </source>
</evidence>
<dbReference type="PANTHER" id="PTHR34217">
    <property type="entry name" value="METAL-DEPENDENT CARBOXYPEPTIDASE"/>
    <property type="match status" value="1"/>
</dbReference>
<dbReference type="eggNOG" id="COG1164">
    <property type="taxonomic scope" value="Bacteria"/>
</dbReference>
<sequence length="593" mass="68079">MQEKQVKDMRWDLESIFPSLNSAQYGDTLKAVKTHIDSLRQTLEDIEKIDSHEEQVQVLDKIIETSNTLGENYHKLYSYVYCMVTADSRNIEAQRKLSELDRYGAQIQQINSRITAWIGKLNLEEVIQRSEIAKNHEFYLRETQIRAKHLMHPEQEDLYSDLALTGSTAWEKLYSNLTSQITATVSLPEGEKELPISAVRNLALHSDRKVRENAYKAEISAWERWALPIASALNSIKGESLTISQRRGWSSPLDQALFRNRIDFETLNAMMEAAQESFPSFREYLQTKASIIGVDKLAWYDIFAPVGRSSRSWTPQDAKEFIVEQFRKFSQKLGEFAQRAFDSRWIDLEPRVGKVGGAYCISIQGEESRILANYESSFDSVSTLAHELGHAYHNLNKSHRTYLQKSTPMTLAETASTFCETIIQKAALENADKEEQILILEGSLQNSCQIVVDITSRFLFEKEVIDRRKDTELSIEDLKSIMTEAQKATYGDALDSDKLHPYMWAAKPHYYGSDFYNFPYMFGLLFGLGLYAAYEESPEEFKAKYDELLSSTGMFSAADLALKFGINIRYKSFWRSSLEVIKQDIARFKDLVT</sequence>
<dbReference type="Pfam" id="PF08439">
    <property type="entry name" value="Peptidase_M3_N"/>
    <property type="match status" value="1"/>
</dbReference>
<dbReference type="GO" id="GO:0006508">
    <property type="term" value="P:proteolysis"/>
    <property type="evidence" value="ECO:0007669"/>
    <property type="project" value="UniProtKB-KW"/>
</dbReference>
<dbReference type="OrthoDB" id="9766487at2"/>
<dbReference type="InterPro" id="IPR001567">
    <property type="entry name" value="Pept_M3A_M3B_dom"/>
</dbReference>
<evidence type="ECO:0000256" key="6">
    <source>
        <dbReference type="RuleBase" id="RU003435"/>
    </source>
</evidence>
<dbReference type="Gene3D" id="1.20.140.70">
    <property type="entry name" value="Oligopeptidase f, N-terminal domain"/>
    <property type="match status" value="1"/>
</dbReference>
<reference evidence="10" key="1">
    <citation type="journal article" date="2010" name="Stand. Genomic Sci.">
        <title>Complete genome sequence of 'Thermobaculum terrenum' type strain (YNP1).</title>
        <authorList>
            <person name="Kiss H."/>
            <person name="Cleland D."/>
            <person name="Lapidus A."/>
            <person name="Lucas S."/>
            <person name="Glavina Del Rio T."/>
            <person name="Nolan M."/>
            <person name="Tice H."/>
            <person name="Han C."/>
            <person name="Goodwin L."/>
            <person name="Pitluck S."/>
            <person name="Liolios K."/>
            <person name="Ivanova N."/>
            <person name="Mavromatis K."/>
            <person name="Ovchinnikova G."/>
            <person name="Pati A."/>
            <person name="Chen A."/>
            <person name="Palaniappan K."/>
            <person name="Land M."/>
            <person name="Hauser L."/>
            <person name="Chang Y."/>
            <person name="Jeffries C."/>
            <person name="Lu M."/>
            <person name="Brettin T."/>
            <person name="Detter J."/>
            <person name="Goker M."/>
            <person name="Tindall B."/>
            <person name="Beck B."/>
            <person name="McDermott T."/>
            <person name="Woyke T."/>
            <person name="Bristow J."/>
            <person name="Eisen J."/>
            <person name="Markowitz V."/>
            <person name="Hugenholtz P."/>
            <person name="Kyrpides N."/>
            <person name="Klenk H."/>
            <person name="Cheng J."/>
        </authorList>
    </citation>
    <scope>NUCLEOTIDE SEQUENCE [LARGE SCALE GENOMIC DNA]</scope>
    <source>
        <strain evidence="10">ATCC BAA-798 / YNP1</strain>
    </source>
</reference>
<keyword evidence="5 6" id="KW-0482">Metalloprotease</keyword>
<dbReference type="GO" id="GO:0004222">
    <property type="term" value="F:metalloendopeptidase activity"/>
    <property type="evidence" value="ECO:0007669"/>
    <property type="project" value="InterPro"/>
</dbReference>
<dbReference type="Gene3D" id="1.10.1370.20">
    <property type="entry name" value="Oligoendopeptidase f, C-terminal domain"/>
    <property type="match status" value="1"/>
</dbReference>
<dbReference type="SUPFAM" id="SSF55486">
    <property type="entry name" value="Metalloproteases ('zincins'), catalytic domain"/>
    <property type="match status" value="1"/>
</dbReference>
<comment type="cofactor">
    <cofactor evidence="6">
        <name>Zn(2+)</name>
        <dbReference type="ChEBI" id="CHEBI:29105"/>
    </cofactor>
    <text evidence="6">Binds 1 zinc ion.</text>
</comment>
<name>D1CBB0_THET1</name>
<evidence type="ECO:0000256" key="5">
    <source>
        <dbReference type="ARBA" id="ARBA00023049"/>
    </source>
</evidence>
<dbReference type="InterPro" id="IPR042088">
    <property type="entry name" value="OligoPept_F_C"/>
</dbReference>
<dbReference type="GO" id="GO:0046872">
    <property type="term" value="F:metal ion binding"/>
    <property type="evidence" value="ECO:0007669"/>
    <property type="project" value="UniProtKB-UniRule"/>
</dbReference>
<dbReference type="Proteomes" id="UP000000323">
    <property type="component" value="Chromosome 1"/>
</dbReference>
<evidence type="ECO:0000256" key="2">
    <source>
        <dbReference type="ARBA" id="ARBA00022723"/>
    </source>
</evidence>
<accession>D1CBB0</accession>
<keyword evidence="10" id="KW-1185">Reference proteome</keyword>
<dbReference type="CDD" id="cd09607">
    <property type="entry name" value="M3B_PepF"/>
    <property type="match status" value="1"/>
</dbReference>
<dbReference type="RefSeq" id="WP_012875110.1">
    <property type="nucleotide sequence ID" value="NC_013525.1"/>
</dbReference>
<keyword evidence="2 6" id="KW-0479">Metal-binding</keyword>
<dbReference type="NCBIfam" id="TIGR02290">
    <property type="entry name" value="M3_fam_3"/>
    <property type="match status" value="1"/>
</dbReference>
<dbReference type="AlphaFoldDB" id="D1CBB0"/>
<feature type="domain" description="Oligopeptidase F N-terminal" evidence="8">
    <location>
        <begin position="122"/>
        <end position="181"/>
    </location>
</feature>
<comment type="similarity">
    <text evidence="6">Belongs to the peptidase M3 family.</text>
</comment>
<dbReference type="PANTHER" id="PTHR34217:SF1">
    <property type="entry name" value="CARBOXYPEPTIDASE 1"/>
    <property type="match status" value="1"/>
</dbReference>
<evidence type="ECO:0000259" key="7">
    <source>
        <dbReference type="Pfam" id="PF01432"/>
    </source>
</evidence>
<proteinExistence type="inferred from homology"/>
<gene>
    <name evidence="9" type="ordered locus">Tter_1167</name>
</gene>
<evidence type="ECO:0000256" key="1">
    <source>
        <dbReference type="ARBA" id="ARBA00022670"/>
    </source>
</evidence>
<evidence type="ECO:0000259" key="8">
    <source>
        <dbReference type="Pfam" id="PF08439"/>
    </source>
</evidence>
<dbReference type="InterPro" id="IPR034006">
    <property type="entry name" value="M3B_PepF_2"/>
</dbReference>
<dbReference type="KEGG" id="ttr:Tter_1167"/>
<evidence type="ECO:0000313" key="10">
    <source>
        <dbReference type="Proteomes" id="UP000000323"/>
    </source>
</evidence>
<dbReference type="EMBL" id="CP001825">
    <property type="protein sequence ID" value="ACZ42075.1"/>
    <property type="molecule type" value="Genomic_DNA"/>
</dbReference>
<evidence type="ECO:0000256" key="3">
    <source>
        <dbReference type="ARBA" id="ARBA00022801"/>
    </source>
</evidence>
<dbReference type="STRING" id="525904.Tter_1167"/>
<dbReference type="InterPro" id="IPR001333">
    <property type="entry name" value="Peptidase_M32_Taq"/>
</dbReference>
<dbReference type="InterPro" id="IPR011977">
    <property type="entry name" value="Pept_M3B_clade3"/>
</dbReference>
<dbReference type="Pfam" id="PF01432">
    <property type="entry name" value="Peptidase_M3"/>
    <property type="match status" value="1"/>
</dbReference>
<organism evidence="9 10">
    <name type="scientific">Thermobaculum terrenum (strain ATCC BAA-798 / CCMEE 7001 / YNP1)</name>
    <dbReference type="NCBI Taxonomy" id="525904"/>
    <lineage>
        <taxon>Bacteria</taxon>
        <taxon>Bacillati</taxon>
        <taxon>Chloroflexota</taxon>
        <taxon>Chloroflexia</taxon>
        <taxon>Candidatus Thermobaculales</taxon>
        <taxon>Candidatus Thermobaculaceae</taxon>
        <taxon>Thermobaculum</taxon>
    </lineage>
</organism>
<dbReference type="GO" id="GO:0004181">
    <property type="term" value="F:metallocarboxypeptidase activity"/>
    <property type="evidence" value="ECO:0007669"/>
    <property type="project" value="InterPro"/>
</dbReference>
<evidence type="ECO:0000313" key="9">
    <source>
        <dbReference type="EMBL" id="ACZ42075.1"/>
    </source>
</evidence>
<keyword evidence="3 6" id="KW-0378">Hydrolase</keyword>
<keyword evidence="1 6" id="KW-0645">Protease</keyword>